<evidence type="ECO:0000256" key="10">
    <source>
        <dbReference type="ARBA" id="ARBA00023033"/>
    </source>
</evidence>
<name>A0A099CVF7_9GAMM</name>
<evidence type="ECO:0000256" key="2">
    <source>
        <dbReference type="ARBA" id="ARBA00010823"/>
    </source>
</evidence>
<dbReference type="OrthoDB" id="4759734at2"/>
<reference evidence="15 17" key="2">
    <citation type="submission" date="2020-08" db="EMBL/GenBank/DDBJ databases">
        <title>Genomic Encyclopedia of Type Strains, Phase IV (KMG-IV): sequencing the most valuable type-strain genomes for metagenomic binning, comparative biology and taxonomic classification.</title>
        <authorList>
            <person name="Goeker M."/>
        </authorList>
    </citation>
    <scope>NUCLEOTIDE SEQUENCE [LARGE SCALE GENOMIC DNA]</scope>
    <source>
        <strain evidence="15 17">DSM 107085</strain>
    </source>
</reference>
<keyword evidence="6" id="KW-0479">Metal-binding</keyword>
<dbReference type="GO" id="GO:0004497">
    <property type="term" value="F:monooxygenase activity"/>
    <property type="evidence" value="ECO:0007669"/>
    <property type="project" value="UniProtKB-KW"/>
</dbReference>
<evidence type="ECO:0000256" key="4">
    <source>
        <dbReference type="ARBA" id="ARBA00022519"/>
    </source>
</evidence>
<comment type="caution">
    <text evidence="14">The sequence shown here is derived from an EMBL/GenBank/DDBJ whole genome shotgun (WGS) entry which is preliminary data.</text>
</comment>
<gene>
    <name evidence="15" type="ORF">HNQ86_000275</name>
    <name evidence="14" type="ORF">LF63_0109720</name>
</gene>
<sequence length="362" mass="40973">MRVRDFGYLAVFLTAALPLLAWALIHRDLAPDLAAWLPLAVVYGVVPLLDLLLGEDPRNPIDDAQAQRLDAQRWFRVLTWLCVPVWLALLAFCMRQATTLPLHPLGQLGWLLSTGTIGGVLAINVAHELIHKAGRLEPVLGGIALTSVGYFGFKIEHLRGHHVHVGTPEDVSSARLGESVYPFVLRALLRNPRAAWRLEAERLQRRGQGLFTWHNEMLRWSALWLSMLTASALWAGLAGALFFVAQGLIAAATLEVINYVEHYGLRRARDAQGRYERVTHLHSWNASQRLTNWLLFQLQRHSDHHAHARRRYQVLRHHADSPQLPTGYAGMFVLALVPPLWRRLMDERVRHFNARNDLGAQA</sequence>
<dbReference type="EMBL" id="JROI01000011">
    <property type="protein sequence ID" value="KGI77582.1"/>
    <property type="molecule type" value="Genomic_DNA"/>
</dbReference>
<evidence type="ECO:0000256" key="7">
    <source>
        <dbReference type="ARBA" id="ARBA00022989"/>
    </source>
</evidence>
<dbReference type="GO" id="GO:0046872">
    <property type="term" value="F:metal ion binding"/>
    <property type="evidence" value="ECO:0007669"/>
    <property type="project" value="UniProtKB-KW"/>
</dbReference>
<evidence type="ECO:0000256" key="3">
    <source>
        <dbReference type="ARBA" id="ARBA00022475"/>
    </source>
</evidence>
<dbReference type="AlphaFoldDB" id="A0A099CVF7"/>
<dbReference type="InterPro" id="IPR005804">
    <property type="entry name" value="FA_desaturase_dom"/>
</dbReference>
<dbReference type="CDD" id="cd03512">
    <property type="entry name" value="Alkane-hydroxylase"/>
    <property type="match status" value="1"/>
</dbReference>
<dbReference type="Proteomes" id="UP000560000">
    <property type="component" value="Unassembled WGS sequence"/>
</dbReference>
<dbReference type="PANTHER" id="PTHR38674">
    <property type="entry name" value="ALKANE 1-MONOOXYGENASE 1"/>
    <property type="match status" value="1"/>
</dbReference>
<evidence type="ECO:0000313" key="14">
    <source>
        <dbReference type="EMBL" id="KGI77582.1"/>
    </source>
</evidence>
<keyword evidence="9" id="KW-0408">Iron</keyword>
<evidence type="ECO:0000313" key="17">
    <source>
        <dbReference type="Proteomes" id="UP000560000"/>
    </source>
</evidence>
<dbReference type="STRING" id="1543381.LF63_0109720"/>
<feature type="transmembrane region" description="Helical" evidence="12">
    <location>
        <begin position="33"/>
        <end position="53"/>
    </location>
</feature>
<evidence type="ECO:0000256" key="1">
    <source>
        <dbReference type="ARBA" id="ARBA00004429"/>
    </source>
</evidence>
<reference evidence="14 16" key="1">
    <citation type="submission" date="2014-09" db="EMBL/GenBank/DDBJ databases">
        <title>Xanthomonadaceae 3.5X direct submission.</title>
        <authorList>
            <person name="Fang T."/>
            <person name="Wang H."/>
        </authorList>
    </citation>
    <scope>NUCLEOTIDE SEQUENCE [LARGE SCALE GENOMIC DNA]</scope>
    <source>
        <strain evidence="14 16">3.5X</strain>
    </source>
</reference>
<comment type="similarity">
    <text evidence="2">Belongs to the fatty acid desaturase type 1 family. AlkB subfamily.</text>
</comment>
<proteinExistence type="inferred from homology"/>
<evidence type="ECO:0000256" key="6">
    <source>
        <dbReference type="ARBA" id="ARBA00022723"/>
    </source>
</evidence>
<evidence type="ECO:0000259" key="13">
    <source>
        <dbReference type="Pfam" id="PF00487"/>
    </source>
</evidence>
<evidence type="ECO:0000256" key="12">
    <source>
        <dbReference type="SAM" id="Phobius"/>
    </source>
</evidence>
<keyword evidence="10 14" id="KW-0503">Monooxygenase</keyword>
<dbReference type="PANTHER" id="PTHR38674:SF1">
    <property type="entry name" value="ALKANE 1-MONOOXYGENASE 1"/>
    <property type="match status" value="1"/>
</dbReference>
<dbReference type="RefSeq" id="WP_043101391.1">
    <property type="nucleotide sequence ID" value="NZ_JACHET010000001.1"/>
</dbReference>
<evidence type="ECO:0000313" key="16">
    <source>
        <dbReference type="Proteomes" id="UP000029708"/>
    </source>
</evidence>
<dbReference type="GO" id="GO:0006629">
    <property type="term" value="P:lipid metabolic process"/>
    <property type="evidence" value="ECO:0007669"/>
    <property type="project" value="InterPro"/>
</dbReference>
<keyword evidence="11 12" id="KW-0472">Membrane</keyword>
<dbReference type="InterPro" id="IPR033885">
    <property type="entry name" value="AlkB/XylM"/>
</dbReference>
<dbReference type="Pfam" id="PF00487">
    <property type="entry name" value="FA_desaturase"/>
    <property type="match status" value="1"/>
</dbReference>
<evidence type="ECO:0000313" key="15">
    <source>
        <dbReference type="EMBL" id="MBB6182930.1"/>
    </source>
</evidence>
<keyword evidence="7 12" id="KW-1133">Transmembrane helix</keyword>
<feature type="transmembrane region" description="Helical" evidence="12">
    <location>
        <begin position="74"/>
        <end position="97"/>
    </location>
</feature>
<keyword evidence="16" id="KW-1185">Reference proteome</keyword>
<keyword evidence="4" id="KW-0997">Cell inner membrane</keyword>
<evidence type="ECO:0000256" key="5">
    <source>
        <dbReference type="ARBA" id="ARBA00022692"/>
    </source>
</evidence>
<feature type="domain" description="Fatty acid desaturase" evidence="13">
    <location>
        <begin position="108"/>
        <end position="332"/>
    </location>
</feature>
<evidence type="ECO:0000256" key="9">
    <source>
        <dbReference type="ARBA" id="ARBA00023004"/>
    </source>
</evidence>
<protein>
    <submittedName>
        <fullName evidence="14">Alkane 1-monooxygenase</fullName>
        <ecNumber evidence="15">1.14.15.3</ecNumber>
    </submittedName>
</protein>
<keyword evidence="5 12" id="KW-0812">Transmembrane</keyword>
<accession>A0A099CVF7</accession>
<dbReference type="EC" id="1.14.15.3" evidence="15"/>
<dbReference type="GO" id="GO:0005886">
    <property type="term" value="C:plasma membrane"/>
    <property type="evidence" value="ECO:0007669"/>
    <property type="project" value="UniProtKB-SubCell"/>
</dbReference>
<feature type="transmembrane region" description="Helical" evidence="12">
    <location>
        <begin position="109"/>
        <end position="126"/>
    </location>
</feature>
<feature type="transmembrane region" description="Helical" evidence="12">
    <location>
        <begin position="222"/>
        <end position="245"/>
    </location>
</feature>
<keyword evidence="8 15" id="KW-0560">Oxidoreductase</keyword>
<organism evidence="14 16">
    <name type="scientific">Oleiagrimonas soli</name>
    <dbReference type="NCBI Taxonomy" id="1543381"/>
    <lineage>
        <taxon>Bacteria</taxon>
        <taxon>Pseudomonadati</taxon>
        <taxon>Pseudomonadota</taxon>
        <taxon>Gammaproteobacteria</taxon>
        <taxon>Lysobacterales</taxon>
        <taxon>Rhodanobacteraceae</taxon>
        <taxon>Oleiagrimonas</taxon>
    </lineage>
</organism>
<evidence type="ECO:0000256" key="11">
    <source>
        <dbReference type="ARBA" id="ARBA00023136"/>
    </source>
</evidence>
<dbReference type="EMBL" id="JACHET010000001">
    <property type="protein sequence ID" value="MBB6182930.1"/>
    <property type="molecule type" value="Genomic_DNA"/>
</dbReference>
<evidence type="ECO:0000256" key="8">
    <source>
        <dbReference type="ARBA" id="ARBA00023002"/>
    </source>
</evidence>
<dbReference type="Proteomes" id="UP000029708">
    <property type="component" value="Unassembled WGS sequence"/>
</dbReference>
<keyword evidence="3" id="KW-1003">Cell membrane</keyword>
<comment type="subcellular location">
    <subcellularLocation>
        <location evidence="1">Cell inner membrane</location>
        <topology evidence="1">Multi-pass membrane protein</topology>
    </subcellularLocation>
</comment>
<dbReference type="HOGENOM" id="CLU_044462_1_0_6"/>